<accession>A0A9X4AK44</accession>
<dbReference type="RefSeq" id="WP_259867569.1">
    <property type="nucleotide sequence ID" value="NZ_JAMQJZ010000008.1"/>
</dbReference>
<sequence length="274" mass="30748">MNLEGTFRGVGEAELYYRIIKPTSRPKAKVIVVHGHGDHSGGLYNLLNSLIEHQFSVYALDLRGHGKSTGIRGFIRNWGEYRGDLEAFRNIVDQEDSDLPVFLIGHSLGGIVCLDYALAFQENIAGIITIAPAVSYEMKWGEKILVSIMSRIKPDYTIEDTTNGHLLTKDPKKAGQFSTDPLRHNTITPGLGRGVIMTIKNVMNQANTIQVPLLLQLGVDDNITPPGKLRQFFSMVGTTDKLKIEYEGMRHRPFDDIGKENFLNDMIKWLDEHI</sequence>
<comment type="caution">
    <text evidence="2">The sequence shown here is derived from an EMBL/GenBank/DDBJ whole genome shotgun (WGS) entry which is preliminary data.</text>
</comment>
<evidence type="ECO:0000313" key="3">
    <source>
        <dbReference type="Proteomes" id="UP001145072"/>
    </source>
</evidence>
<dbReference type="PANTHER" id="PTHR11614">
    <property type="entry name" value="PHOSPHOLIPASE-RELATED"/>
    <property type="match status" value="1"/>
</dbReference>
<dbReference type="Gene3D" id="3.40.50.1820">
    <property type="entry name" value="alpha/beta hydrolase"/>
    <property type="match status" value="1"/>
</dbReference>
<evidence type="ECO:0000313" key="2">
    <source>
        <dbReference type="EMBL" id="MDC3421013.1"/>
    </source>
</evidence>
<dbReference type="InterPro" id="IPR029058">
    <property type="entry name" value="AB_hydrolase_fold"/>
</dbReference>
<dbReference type="PRINTS" id="PR00111">
    <property type="entry name" value="ABHYDROLASE"/>
</dbReference>
<dbReference type="SUPFAM" id="SSF53474">
    <property type="entry name" value="alpha/beta-Hydrolases"/>
    <property type="match status" value="1"/>
</dbReference>
<keyword evidence="3" id="KW-1185">Reference proteome</keyword>
<dbReference type="Pfam" id="PF12146">
    <property type="entry name" value="Hydrolase_4"/>
    <property type="match status" value="1"/>
</dbReference>
<reference evidence="2" key="1">
    <citation type="submission" date="2022-06" db="EMBL/GenBank/DDBJ databases">
        <title>Aquibacillus sp. a new bacterium isolated from soil saline samples.</title>
        <authorList>
            <person name="Galisteo C."/>
            <person name="De La Haba R."/>
            <person name="Sanchez-Porro C."/>
            <person name="Ventosa A."/>
        </authorList>
    </citation>
    <scope>NUCLEOTIDE SEQUENCE</scope>
    <source>
        <strain evidence="2">JCM 12387</strain>
    </source>
</reference>
<gene>
    <name evidence="2" type="ORF">NC661_11590</name>
</gene>
<evidence type="ECO:0000259" key="1">
    <source>
        <dbReference type="Pfam" id="PF12146"/>
    </source>
</evidence>
<feature type="domain" description="Serine aminopeptidase S33" evidence="1">
    <location>
        <begin position="25"/>
        <end position="255"/>
    </location>
</feature>
<organism evidence="2 3">
    <name type="scientific">Aquibacillus koreensis</name>
    <dbReference type="NCBI Taxonomy" id="279446"/>
    <lineage>
        <taxon>Bacteria</taxon>
        <taxon>Bacillati</taxon>
        <taxon>Bacillota</taxon>
        <taxon>Bacilli</taxon>
        <taxon>Bacillales</taxon>
        <taxon>Bacillaceae</taxon>
        <taxon>Aquibacillus</taxon>
    </lineage>
</organism>
<dbReference type="InterPro" id="IPR051044">
    <property type="entry name" value="MAG_DAG_Lipase"/>
</dbReference>
<dbReference type="EMBL" id="JAMQJZ010000008">
    <property type="protein sequence ID" value="MDC3421013.1"/>
    <property type="molecule type" value="Genomic_DNA"/>
</dbReference>
<dbReference type="Proteomes" id="UP001145072">
    <property type="component" value="Unassembled WGS sequence"/>
</dbReference>
<proteinExistence type="predicted"/>
<protein>
    <submittedName>
        <fullName evidence="2">Lysophospholipase</fullName>
    </submittedName>
</protein>
<dbReference type="InterPro" id="IPR022742">
    <property type="entry name" value="Hydrolase_4"/>
</dbReference>
<dbReference type="InterPro" id="IPR000073">
    <property type="entry name" value="AB_hydrolase_1"/>
</dbReference>
<dbReference type="AlphaFoldDB" id="A0A9X4AK44"/>
<name>A0A9X4AK44_9BACI</name>